<organism evidence="1">
    <name type="scientific">Notodromas monacha</name>
    <dbReference type="NCBI Taxonomy" id="399045"/>
    <lineage>
        <taxon>Eukaryota</taxon>
        <taxon>Metazoa</taxon>
        <taxon>Ecdysozoa</taxon>
        <taxon>Arthropoda</taxon>
        <taxon>Crustacea</taxon>
        <taxon>Oligostraca</taxon>
        <taxon>Ostracoda</taxon>
        <taxon>Podocopa</taxon>
        <taxon>Podocopida</taxon>
        <taxon>Cypridocopina</taxon>
        <taxon>Cypridoidea</taxon>
        <taxon>Cyprididae</taxon>
        <taxon>Notodromas</taxon>
    </lineage>
</organism>
<keyword evidence="2" id="KW-1185">Reference proteome</keyword>
<dbReference type="EMBL" id="OA884720">
    <property type="protein sequence ID" value="CAD7281197.1"/>
    <property type="molecule type" value="Genomic_DNA"/>
</dbReference>
<proteinExistence type="predicted"/>
<name>A0A7R9GI19_9CRUS</name>
<accession>A0A7R9GI19</accession>
<dbReference type="AlphaFoldDB" id="A0A7R9GI19"/>
<protein>
    <submittedName>
        <fullName evidence="1">Uncharacterized protein</fullName>
    </submittedName>
</protein>
<evidence type="ECO:0000313" key="1">
    <source>
        <dbReference type="EMBL" id="CAD7281197.1"/>
    </source>
</evidence>
<sequence>MAEELFCCCDGGEDSGKDVMIVNTVITNLFTKLGLAMFIARIQTLILVKRNGSCRWPIRVGRKNQDLFTETQSRRLALEERVLGHAGLPHILGQLLFAKYKPGRIFHPLALNRKFLLLVHQTPCDLVMDEMYISDVKHYSEQQSELLAMPLLQFPKLIFSVIQALKAELVGFEELPEFLHGSRLLHIPTLHHTLQFKNTALEFPKILAFQQIPELQHLGPESTPRLLVAILRQMNHVLNYHRKISLSSNFITRVPTTIHQSLVNVCNSEWFQRARVVDVRQSPKSKKQIKMEVLNFVKWEPGQANNPSFAEQRDALRPASSQGRRKFVRIKKRQAGKAPANEACCPPAGADDADATDAAVGLPFTSSSIAGTVTGVAKARSRFLKLTDGFD</sequence>
<dbReference type="Proteomes" id="UP000678499">
    <property type="component" value="Unassembled WGS sequence"/>
</dbReference>
<reference evidence="1" key="1">
    <citation type="submission" date="2020-11" db="EMBL/GenBank/DDBJ databases">
        <authorList>
            <person name="Tran Van P."/>
        </authorList>
    </citation>
    <scope>NUCLEOTIDE SEQUENCE</scope>
</reference>
<evidence type="ECO:0000313" key="2">
    <source>
        <dbReference type="Proteomes" id="UP000678499"/>
    </source>
</evidence>
<dbReference type="EMBL" id="CAJPEX010002683">
    <property type="protein sequence ID" value="CAG0921349.1"/>
    <property type="molecule type" value="Genomic_DNA"/>
</dbReference>
<gene>
    <name evidence="1" type="ORF">NMOB1V02_LOCUS8848</name>
</gene>